<feature type="signal peptide" evidence="3">
    <location>
        <begin position="1"/>
        <end position="24"/>
    </location>
</feature>
<feature type="domain" description="Glycosyltransferase 2-like" evidence="4">
    <location>
        <begin position="151"/>
        <end position="335"/>
    </location>
</feature>
<gene>
    <name evidence="5" type="ORF">KP79_PYT07099</name>
</gene>
<keyword evidence="1 2" id="KW-1015">Disulfide bond</keyword>
<comment type="cofactor">
    <cofactor evidence="2">
        <name>Mn(2+)</name>
        <dbReference type="ChEBI" id="CHEBI:29035"/>
    </cofactor>
</comment>
<dbReference type="SUPFAM" id="SSF53448">
    <property type="entry name" value="Nucleotide-diphospho-sugar transferases"/>
    <property type="match status" value="1"/>
</dbReference>
<dbReference type="InterPro" id="IPR035992">
    <property type="entry name" value="Ricin_B-like_lectins"/>
</dbReference>
<keyword evidence="3" id="KW-0732">Signal</keyword>
<dbReference type="InterPro" id="IPR029044">
    <property type="entry name" value="Nucleotide-diphossugar_trans"/>
</dbReference>
<evidence type="ECO:0000313" key="6">
    <source>
        <dbReference type="Proteomes" id="UP000242188"/>
    </source>
</evidence>
<keyword evidence="2" id="KW-0333">Golgi apparatus</keyword>
<dbReference type="EC" id="2.4.1.-" evidence="2"/>
<evidence type="ECO:0000256" key="3">
    <source>
        <dbReference type="SAM" id="SignalP"/>
    </source>
</evidence>
<keyword evidence="2" id="KW-0430">Lectin</keyword>
<organism evidence="5 6">
    <name type="scientific">Mizuhopecten yessoensis</name>
    <name type="common">Japanese scallop</name>
    <name type="synonym">Patinopecten yessoensis</name>
    <dbReference type="NCBI Taxonomy" id="6573"/>
    <lineage>
        <taxon>Eukaryota</taxon>
        <taxon>Metazoa</taxon>
        <taxon>Spiralia</taxon>
        <taxon>Lophotrochozoa</taxon>
        <taxon>Mollusca</taxon>
        <taxon>Bivalvia</taxon>
        <taxon>Autobranchia</taxon>
        <taxon>Pteriomorphia</taxon>
        <taxon>Pectinida</taxon>
        <taxon>Pectinoidea</taxon>
        <taxon>Pectinidae</taxon>
        <taxon>Mizuhopecten</taxon>
    </lineage>
</organism>
<dbReference type="PANTHER" id="PTHR11675">
    <property type="entry name" value="N-ACETYLGALACTOSAMINYLTRANSFERASE"/>
    <property type="match status" value="1"/>
</dbReference>
<proteinExistence type="inferred from homology"/>
<evidence type="ECO:0000259" key="4">
    <source>
        <dbReference type="Pfam" id="PF00535"/>
    </source>
</evidence>
<reference evidence="5 6" key="1">
    <citation type="journal article" date="2017" name="Nat. Ecol. Evol.">
        <title>Scallop genome provides insights into evolution of bilaterian karyotype and development.</title>
        <authorList>
            <person name="Wang S."/>
            <person name="Zhang J."/>
            <person name="Jiao W."/>
            <person name="Li J."/>
            <person name="Xun X."/>
            <person name="Sun Y."/>
            <person name="Guo X."/>
            <person name="Huan P."/>
            <person name="Dong B."/>
            <person name="Zhang L."/>
            <person name="Hu X."/>
            <person name="Sun X."/>
            <person name="Wang J."/>
            <person name="Zhao C."/>
            <person name="Wang Y."/>
            <person name="Wang D."/>
            <person name="Huang X."/>
            <person name="Wang R."/>
            <person name="Lv J."/>
            <person name="Li Y."/>
            <person name="Zhang Z."/>
            <person name="Liu B."/>
            <person name="Lu W."/>
            <person name="Hui Y."/>
            <person name="Liang J."/>
            <person name="Zhou Z."/>
            <person name="Hou R."/>
            <person name="Li X."/>
            <person name="Liu Y."/>
            <person name="Li H."/>
            <person name="Ning X."/>
            <person name="Lin Y."/>
            <person name="Zhao L."/>
            <person name="Xing Q."/>
            <person name="Dou J."/>
            <person name="Li Y."/>
            <person name="Mao J."/>
            <person name="Guo H."/>
            <person name="Dou H."/>
            <person name="Li T."/>
            <person name="Mu C."/>
            <person name="Jiang W."/>
            <person name="Fu Q."/>
            <person name="Fu X."/>
            <person name="Miao Y."/>
            <person name="Liu J."/>
            <person name="Yu Q."/>
            <person name="Li R."/>
            <person name="Liao H."/>
            <person name="Li X."/>
            <person name="Kong Y."/>
            <person name="Jiang Z."/>
            <person name="Chourrout D."/>
            <person name="Li R."/>
            <person name="Bao Z."/>
        </authorList>
    </citation>
    <scope>NUCLEOTIDE SEQUENCE [LARGE SCALE GENOMIC DNA]</scope>
    <source>
        <strain evidence="5 6">PY_sf001</strain>
    </source>
</reference>
<dbReference type="OrthoDB" id="6057956at2759"/>
<feature type="chain" id="PRO_5012532729" description="Polypeptide N-acetylgalactosaminyltransferase" evidence="3">
    <location>
        <begin position="25"/>
        <end position="602"/>
    </location>
</feature>
<keyword evidence="6" id="KW-1185">Reference proteome</keyword>
<evidence type="ECO:0000313" key="5">
    <source>
        <dbReference type="EMBL" id="OWF46856.1"/>
    </source>
</evidence>
<dbReference type="GO" id="GO:0030246">
    <property type="term" value="F:carbohydrate binding"/>
    <property type="evidence" value="ECO:0007669"/>
    <property type="project" value="UniProtKB-KW"/>
</dbReference>
<dbReference type="AlphaFoldDB" id="A0A210QDQ6"/>
<keyword evidence="2" id="KW-0328">Glycosyltransferase</keyword>
<dbReference type="InterPro" id="IPR001173">
    <property type="entry name" value="Glyco_trans_2-like"/>
</dbReference>
<dbReference type="Gene3D" id="3.90.550.10">
    <property type="entry name" value="Spore Coat Polysaccharide Biosynthesis Protein SpsA, Chain A"/>
    <property type="match status" value="1"/>
</dbReference>
<dbReference type="SUPFAM" id="SSF50370">
    <property type="entry name" value="Ricin B-like lectins"/>
    <property type="match status" value="1"/>
</dbReference>
<dbReference type="GO" id="GO:0004653">
    <property type="term" value="F:polypeptide N-acetylgalactosaminyltransferase activity"/>
    <property type="evidence" value="ECO:0007669"/>
    <property type="project" value="TreeGrafter"/>
</dbReference>
<evidence type="ECO:0000256" key="2">
    <source>
        <dbReference type="RuleBase" id="RU361242"/>
    </source>
</evidence>
<comment type="subcellular location">
    <subcellularLocation>
        <location evidence="2">Golgi apparatus membrane</location>
        <topology evidence="2">Single-pass type II membrane protein</topology>
    </subcellularLocation>
</comment>
<dbReference type="GO" id="GO:0000139">
    <property type="term" value="C:Golgi membrane"/>
    <property type="evidence" value="ECO:0007669"/>
    <property type="project" value="UniProtKB-SubCell"/>
</dbReference>
<dbReference type="UniPathway" id="UPA00378"/>
<dbReference type="PANTHER" id="PTHR11675:SF119">
    <property type="entry name" value="POLYPEPTIDE N-ACETYLGALACTOSAMINYLTRANSFERASE 2"/>
    <property type="match status" value="1"/>
</dbReference>
<name>A0A210QDQ6_MIZYE</name>
<protein>
    <recommendedName>
        <fullName evidence="2">Polypeptide N-acetylgalactosaminyltransferase</fullName>
        <ecNumber evidence="2">2.4.1.-</ecNumber>
    </recommendedName>
    <alternativeName>
        <fullName evidence="2">Protein-UDP acetylgalactosaminyltransferase</fullName>
    </alternativeName>
</protein>
<keyword evidence="2" id="KW-0464">Manganese</keyword>
<comment type="pathway">
    <text evidence="2">Protein modification; protein glycosylation.</text>
</comment>
<keyword evidence="2 5" id="KW-0808">Transferase</keyword>
<comment type="similarity">
    <text evidence="2">Belongs to the glycosyltransferase 2 family. GalNAc-T subfamily.</text>
</comment>
<dbReference type="GO" id="GO:0006493">
    <property type="term" value="P:protein O-linked glycosylation"/>
    <property type="evidence" value="ECO:0007669"/>
    <property type="project" value="TreeGrafter"/>
</dbReference>
<dbReference type="EMBL" id="NEDP02004067">
    <property type="protein sequence ID" value="OWF46856.1"/>
    <property type="molecule type" value="Genomic_DNA"/>
</dbReference>
<dbReference type="Pfam" id="PF00535">
    <property type="entry name" value="Glycos_transf_2"/>
    <property type="match status" value="1"/>
</dbReference>
<sequence>MFPRNLRFFLKLIVVLAWSSMVAWVINTHRPTFTGDGRLLVNSPLMEPGYGGDSNSAVKRNWKSSNVANLANRKRKNEFGPKGNNAGNYRQSFSDIIQEFGISLFKDTDPSRFFINVNKSHATPVSREVPATRSAECASVLYDNATLPVASIVIPLHNEPWSTFERLINSILKNSPPPLIHEIIIIDDLSNLEHLGAPLDKYVAQFDFMQIHRAHERLGSMKTRFVGTSIATGEVVVFLDSHTEVNIGWLEPLLYEIDKDRRTIIQPSIDLVDPETFQYRRYFANDMRGHFQWSMAYSFVPLTPKQKAEVAAKPTKAFNTPAIVGCAFAVNRKYFLDIGGLDTGMRIWGGEDVELSIRVWLCGGSMKISPCSHVAHIFKSGHPFKMDYSDLIHNNRRTAEMWLGDYKRYFYYFSSALAQSAEPSEKFDEMDKIKQKFKCKGFDWLLQNVYPELEVPPEGSEHFGHLRNLGSGYCFGPSENRVLGDNPIIVIGDCFAYYKVRNFALLGNGQLKMDGKCIEVDRDYLIVTPCITGSGRWDMKQKLLVYADDDGSSKCVGQVVKTINLVETAVAMTLSCTDYELKYVEWEIGTKLSKMEESWAKA</sequence>
<dbReference type="Proteomes" id="UP000242188">
    <property type="component" value="Unassembled WGS sequence"/>
</dbReference>
<comment type="caution">
    <text evidence="5">The sequence shown here is derived from an EMBL/GenBank/DDBJ whole genome shotgun (WGS) entry which is preliminary data.</text>
</comment>
<evidence type="ECO:0000256" key="1">
    <source>
        <dbReference type="ARBA" id="ARBA00023157"/>
    </source>
</evidence>
<accession>A0A210QDQ6</accession>
<dbReference type="STRING" id="6573.A0A210QDQ6"/>